<dbReference type="PANTHER" id="PTHR34061">
    <property type="entry name" value="PROTEIN, PUTATIVE-RELATED"/>
    <property type="match status" value="1"/>
</dbReference>
<dbReference type="PANTHER" id="PTHR34061:SF15">
    <property type="entry name" value="EXPRESSED PROTEIN"/>
    <property type="match status" value="1"/>
</dbReference>
<dbReference type="Proteomes" id="UP000636709">
    <property type="component" value="Unassembled WGS sequence"/>
</dbReference>
<feature type="compositionally biased region" description="Low complexity" evidence="1">
    <location>
        <begin position="23"/>
        <end position="32"/>
    </location>
</feature>
<feature type="region of interest" description="Disordered" evidence="1">
    <location>
        <begin position="102"/>
        <end position="136"/>
    </location>
</feature>
<dbReference type="OrthoDB" id="690966at2759"/>
<sequence length="147" mass="15136">MHGRIETAPSADKLARIMATLTSSSSSSSSSSPRCVPFGFHRGGDRRAPPAGAHHAPGGCRAAEVVGGGIRGAFFASLDRCNCVELSTKHDDSFRMLDAAAPLMRDAPPSSAAGGRGGRTSSTPSGTKQRRRRGLGCCTAHSNVVSN</sequence>
<keyword evidence="3" id="KW-1185">Reference proteome</keyword>
<proteinExistence type="predicted"/>
<feature type="compositionally biased region" description="Low complexity" evidence="1">
    <location>
        <begin position="107"/>
        <end position="127"/>
    </location>
</feature>
<evidence type="ECO:0000313" key="2">
    <source>
        <dbReference type="EMBL" id="KAF8763053.1"/>
    </source>
</evidence>
<name>A0A835FLZ0_9POAL</name>
<comment type="caution">
    <text evidence="2">The sequence shown here is derived from an EMBL/GenBank/DDBJ whole genome shotgun (WGS) entry which is preliminary data.</text>
</comment>
<feature type="compositionally biased region" description="Low complexity" evidence="1">
    <location>
        <begin position="49"/>
        <end position="58"/>
    </location>
</feature>
<protein>
    <submittedName>
        <fullName evidence="2">Uncharacterized protein</fullName>
    </submittedName>
</protein>
<gene>
    <name evidence="2" type="ORF">HU200_008903</name>
</gene>
<accession>A0A835FLZ0</accession>
<feature type="region of interest" description="Disordered" evidence="1">
    <location>
        <begin position="22"/>
        <end position="58"/>
    </location>
</feature>
<evidence type="ECO:0000313" key="3">
    <source>
        <dbReference type="Proteomes" id="UP000636709"/>
    </source>
</evidence>
<organism evidence="2 3">
    <name type="scientific">Digitaria exilis</name>
    <dbReference type="NCBI Taxonomy" id="1010633"/>
    <lineage>
        <taxon>Eukaryota</taxon>
        <taxon>Viridiplantae</taxon>
        <taxon>Streptophyta</taxon>
        <taxon>Embryophyta</taxon>
        <taxon>Tracheophyta</taxon>
        <taxon>Spermatophyta</taxon>
        <taxon>Magnoliopsida</taxon>
        <taxon>Liliopsida</taxon>
        <taxon>Poales</taxon>
        <taxon>Poaceae</taxon>
        <taxon>PACMAD clade</taxon>
        <taxon>Panicoideae</taxon>
        <taxon>Panicodae</taxon>
        <taxon>Paniceae</taxon>
        <taxon>Anthephorinae</taxon>
        <taxon>Digitaria</taxon>
    </lineage>
</organism>
<dbReference type="AlphaFoldDB" id="A0A835FLZ0"/>
<evidence type="ECO:0000256" key="1">
    <source>
        <dbReference type="SAM" id="MobiDB-lite"/>
    </source>
</evidence>
<reference evidence="2" key="1">
    <citation type="submission" date="2020-07" db="EMBL/GenBank/DDBJ databases">
        <title>Genome sequence and genetic diversity analysis of an under-domesticated orphan crop, white fonio (Digitaria exilis).</title>
        <authorList>
            <person name="Bennetzen J.L."/>
            <person name="Chen S."/>
            <person name="Ma X."/>
            <person name="Wang X."/>
            <person name="Yssel A.E.J."/>
            <person name="Chaluvadi S.R."/>
            <person name="Johnson M."/>
            <person name="Gangashetty P."/>
            <person name="Hamidou F."/>
            <person name="Sanogo M.D."/>
            <person name="Zwaenepoel A."/>
            <person name="Wallace J."/>
            <person name="Van De Peer Y."/>
            <person name="Van Deynze A."/>
        </authorList>
    </citation>
    <scope>NUCLEOTIDE SEQUENCE</scope>
    <source>
        <tissue evidence="2">Leaves</tissue>
    </source>
</reference>
<dbReference type="EMBL" id="JACEFO010000592">
    <property type="protein sequence ID" value="KAF8763053.1"/>
    <property type="molecule type" value="Genomic_DNA"/>
</dbReference>